<dbReference type="SUPFAM" id="SSF51905">
    <property type="entry name" value="FAD/NAD(P)-binding domain"/>
    <property type="match status" value="1"/>
</dbReference>
<keyword evidence="4" id="KW-0560">Oxidoreductase</keyword>
<accession>A0A136INA4</accession>
<comment type="pathway">
    <text evidence="1">Secondary metabolite biosynthesis.</text>
</comment>
<dbReference type="Proteomes" id="UP000070501">
    <property type="component" value="Unassembled WGS sequence"/>
</dbReference>
<dbReference type="Gene3D" id="3.50.50.60">
    <property type="entry name" value="FAD/NAD(P)-binding domain"/>
    <property type="match status" value="1"/>
</dbReference>
<feature type="domain" description="FAD-binding" evidence="6">
    <location>
        <begin position="9"/>
        <end position="171"/>
    </location>
</feature>
<dbReference type="EMBL" id="KQ964268">
    <property type="protein sequence ID" value="KXJ86401.1"/>
    <property type="molecule type" value="Genomic_DNA"/>
</dbReference>
<dbReference type="AlphaFoldDB" id="A0A136INA4"/>
<dbReference type="PRINTS" id="PR00420">
    <property type="entry name" value="RNGMNOXGNASE"/>
</dbReference>
<evidence type="ECO:0000313" key="7">
    <source>
        <dbReference type="EMBL" id="KXJ86401.1"/>
    </source>
</evidence>
<evidence type="ECO:0000256" key="5">
    <source>
        <dbReference type="ARBA" id="ARBA00023033"/>
    </source>
</evidence>
<keyword evidence="2" id="KW-0285">Flavoprotein</keyword>
<keyword evidence="8" id="KW-1185">Reference proteome</keyword>
<sequence length="415" mass="44591">MSTQQAPAAIAIVGAGPCGLTLARLLEQHGGIDYVVYDRDESATSNTAGGSLDLHPATGQRALQDAGLFDDFKRVARYEDTLFTILDTQGVQHLRIGEGRDAPEIDRLQLRQILLASVPEGKIRWGHALAGVEVDDATGKPVLNFANGSRVAGFKLVVGTDGAWSKVRSLITPSKPQYTGKSYIETRIRPENPLYALASSVLGRGSTAAIGNRHGIFAQKQGDASYRLYLGFETPEHGLRAGGAYDISTPAAAEATRQSLLTDEHYGTWADTYRQFIGQATDFRSWTLNSLPLAALLAEEGGWTHRAGVTLAGDAAHLAPPNGEGVNLAMTDSLDLAGRIIQWAELAEGERSEEALDRAVREYEAVMIPRGAKSIGEGKMMMDPMFAEDHRPFVDLLNSFVAAAMAEHAPNGDAH</sequence>
<dbReference type="GO" id="GO:0071949">
    <property type="term" value="F:FAD binding"/>
    <property type="evidence" value="ECO:0007669"/>
    <property type="project" value="InterPro"/>
</dbReference>
<protein>
    <recommendedName>
        <fullName evidence="6">FAD-binding domain-containing protein</fullName>
    </recommendedName>
</protein>
<feature type="domain" description="FAD-binding" evidence="6">
    <location>
        <begin position="308"/>
        <end position="366"/>
    </location>
</feature>
<proteinExistence type="predicted"/>
<dbReference type="PANTHER" id="PTHR46972">
    <property type="entry name" value="MONOOXYGENASE ASQM-RELATED"/>
    <property type="match status" value="1"/>
</dbReference>
<organism evidence="7 8">
    <name type="scientific">Microdochium bolleyi</name>
    <dbReference type="NCBI Taxonomy" id="196109"/>
    <lineage>
        <taxon>Eukaryota</taxon>
        <taxon>Fungi</taxon>
        <taxon>Dikarya</taxon>
        <taxon>Ascomycota</taxon>
        <taxon>Pezizomycotina</taxon>
        <taxon>Sordariomycetes</taxon>
        <taxon>Xylariomycetidae</taxon>
        <taxon>Xylariales</taxon>
        <taxon>Microdochiaceae</taxon>
        <taxon>Microdochium</taxon>
    </lineage>
</organism>
<name>A0A136INA4_9PEZI</name>
<dbReference type="InParanoid" id="A0A136INA4"/>
<gene>
    <name evidence="7" type="ORF">Micbo1qcDRAFT_126326</name>
</gene>
<dbReference type="Pfam" id="PF01494">
    <property type="entry name" value="FAD_binding_3"/>
    <property type="match status" value="2"/>
</dbReference>
<evidence type="ECO:0000256" key="4">
    <source>
        <dbReference type="ARBA" id="ARBA00023002"/>
    </source>
</evidence>
<dbReference type="GO" id="GO:0004497">
    <property type="term" value="F:monooxygenase activity"/>
    <property type="evidence" value="ECO:0007669"/>
    <property type="project" value="UniProtKB-KW"/>
</dbReference>
<dbReference type="OrthoDB" id="655030at2759"/>
<dbReference type="PANTHER" id="PTHR46972:SF1">
    <property type="entry name" value="FAD DEPENDENT OXIDOREDUCTASE DOMAIN-CONTAINING PROTEIN"/>
    <property type="match status" value="1"/>
</dbReference>
<evidence type="ECO:0000256" key="2">
    <source>
        <dbReference type="ARBA" id="ARBA00022630"/>
    </source>
</evidence>
<reference evidence="8" key="1">
    <citation type="submission" date="2016-02" db="EMBL/GenBank/DDBJ databases">
        <title>Draft genome sequence of Microdochium bolleyi, a fungal endophyte of beachgrass.</title>
        <authorList>
            <consortium name="DOE Joint Genome Institute"/>
            <person name="David A.S."/>
            <person name="May G."/>
            <person name="Haridas S."/>
            <person name="Lim J."/>
            <person name="Wang M."/>
            <person name="Labutti K."/>
            <person name="Lipzen A."/>
            <person name="Barry K."/>
            <person name="Grigoriev I.V."/>
        </authorList>
    </citation>
    <scope>NUCLEOTIDE SEQUENCE [LARGE SCALE GENOMIC DNA]</scope>
    <source>
        <strain evidence="8">J235TASD1</strain>
    </source>
</reference>
<evidence type="ECO:0000259" key="6">
    <source>
        <dbReference type="Pfam" id="PF01494"/>
    </source>
</evidence>
<evidence type="ECO:0000256" key="3">
    <source>
        <dbReference type="ARBA" id="ARBA00022827"/>
    </source>
</evidence>
<keyword evidence="5" id="KW-0503">Monooxygenase</keyword>
<keyword evidence="3" id="KW-0274">FAD</keyword>
<evidence type="ECO:0000313" key="8">
    <source>
        <dbReference type="Proteomes" id="UP000070501"/>
    </source>
</evidence>
<dbReference type="InterPro" id="IPR036188">
    <property type="entry name" value="FAD/NAD-bd_sf"/>
</dbReference>
<dbReference type="STRING" id="196109.A0A136INA4"/>
<evidence type="ECO:0000256" key="1">
    <source>
        <dbReference type="ARBA" id="ARBA00005179"/>
    </source>
</evidence>
<dbReference type="InterPro" id="IPR002938">
    <property type="entry name" value="FAD-bd"/>
</dbReference>